<dbReference type="SUPFAM" id="SSF52980">
    <property type="entry name" value="Restriction endonuclease-like"/>
    <property type="match status" value="1"/>
</dbReference>
<reference evidence="2 3" key="1">
    <citation type="submission" date="2014-08" db="EMBL/GenBank/DDBJ databases">
        <title>Chaperone-usher fimbriae in a diverse selection of Gallibacterium genomes.</title>
        <authorList>
            <person name="Kudirkiene E."/>
            <person name="Bager R.J."/>
            <person name="Johnson T.J."/>
            <person name="Bojesen A.M."/>
        </authorList>
    </citation>
    <scope>NUCLEOTIDE SEQUENCE [LARGE SCALE GENOMIC DNA]</scope>
    <source>
        <strain evidence="2 3">CCM5976</strain>
    </source>
</reference>
<dbReference type="InterPro" id="IPR007569">
    <property type="entry name" value="DUF559"/>
</dbReference>
<dbReference type="Proteomes" id="UP000030418">
    <property type="component" value="Unassembled WGS sequence"/>
</dbReference>
<feature type="domain" description="DUF559" evidence="1">
    <location>
        <begin position="7"/>
        <end position="115"/>
    </location>
</feature>
<dbReference type="InterPro" id="IPR047216">
    <property type="entry name" value="Endonuclease_DUF559_bact"/>
</dbReference>
<evidence type="ECO:0000259" key="1">
    <source>
        <dbReference type="Pfam" id="PF04480"/>
    </source>
</evidence>
<accession>A0A0A2XBR3</accession>
<dbReference type="AlphaFoldDB" id="A0A0A2XBR3"/>
<evidence type="ECO:0000313" key="2">
    <source>
        <dbReference type="EMBL" id="KGQ29841.1"/>
    </source>
</evidence>
<protein>
    <recommendedName>
        <fullName evidence="1">DUF559 domain-containing protein</fullName>
    </recommendedName>
</protein>
<keyword evidence="3" id="KW-1185">Reference proteome</keyword>
<dbReference type="Pfam" id="PF04480">
    <property type="entry name" value="DUF559"/>
    <property type="match status" value="1"/>
</dbReference>
<name>A0A0A2XBR3_9PAST</name>
<dbReference type="Gene3D" id="3.40.960.10">
    <property type="entry name" value="VSR Endonuclease"/>
    <property type="match status" value="1"/>
</dbReference>
<gene>
    <name evidence="2" type="ORF">P375_11695</name>
</gene>
<dbReference type="PANTHER" id="PTHR38590:SF1">
    <property type="entry name" value="BLL0828 PROTEIN"/>
    <property type="match status" value="1"/>
</dbReference>
<comment type="caution">
    <text evidence="2">The sequence shown here is derived from an EMBL/GenBank/DDBJ whole genome shotgun (WGS) entry which is preliminary data.</text>
</comment>
<dbReference type="PANTHER" id="PTHR38590">
    <property type="entry name" value="BLL0828 PROTEIN"/>
    <property type="match status" value="1"/>
</dbReference>
<dbReference type="RefSeq" id="WP_039137148.1">
    <property type="nucleotide sequence ID" value="NZ_JPXY01000066.1"/>
</dbReference>
<dbReference type="EMBL" id="JPXY01000066">
    <property type="protein sequence ID" value="KGQ29841.1"/>
    <property type="molecule type" value="Genomic_DNA"/>
</dbReference>
<organism evidence="2 3">
    <name type="scientific">Gallibacterium genomosp. 2</name>
    <dbReference type="NCBI Taxonomy" id="155517"/>
    <lineage>
        <taxon>Bacteria</taxon>
        <taxon>Pseudomonadati</taxon>
        <taxon>Pseudomonadota</taxon>
        <taxon>Gammaproteobacteria</taxon>
        <taxon>Pasteurellales</taxon>
        <taxon>Pasteurellaceae</taxon>
        <taxon>Gallibacterium</taxon>
    </lineage>
</organism>
<dbReference type="CDD" id="cd01038">
    <property type="entry name" value="Endonuclease_DUF559"/>
    <property type="match status" value="1"/>
</dbReference>
<evidence type="ECO:0000313" key="3">
    <source>
        <dbReference type="Proteomes" id="UP000030418"/>
    </source>
</evidence>
<sequence length="127" mass="15323">MQPYSKNLKELSQKLRSNQTDAERNLWKRINRDQLLGFRFNRQKPLLNYIVDFYCAKAKLIIELDGSHHYEAEHQEKDRLRDDELRFLGFTVMRFSNDEIYYEIEDVVEQIYLFLEQVQISLSGAED</sequence>
<dbReference type="InterPro" id="IPR011335">
    <property type="entry name" value="Restrct_endonuc-II-like"/>
</dbReference>
<proteinExistence type="predicted"/>